<feature type="transmembrane region" description="Helical" evidence="10">
    <location>
        <begin position="322"/>
        <end position="341"/>
    </location>
</feature>
<evidence type="ECO:0000313" key="11">
    <source>
        <dbReference type="EMBL" id="KAA2370109.1"/>
    </source>
</evidence>
<dbReference type="PIRSF" id="PIRSF006603">
    <property type="entry name" value="DinF"/>
    <property type="match status" value="1"/>
</dbReference>
<evidence type="ECO:0000256" key="2">
    <source>
        <dbReference type="ARBA" id="ARBA00022448"/>
    </source>
</evidence>
<reference evidence="11 12" key="1">
    <citation type="journal article" date="2019" name="Nat. Med.">
        <title>A library of human gut bacterial isolates paired with longitudinal multiomics data enables mechanistic microbiome research.</title>
        <authorList>
            <person name="Poyet M."/>
            <person name="Groussin M."/>
            <person name="Gibbons S.M."/>
            <person name="Avila-Pacheco J."/>
            <person name="Jiang X."/>
            <person name="Kearney S.M."/>
            <person name="Perrotta A.R."/>
            <person name="Berdy B."/>
            <person name="Zhao S."/>
            <person name="Lieberman T.D."/>
            <person name="Swanson P.K."/>
            <person name="Smith M."/>
            <person name="Roesemann S."/>
            <person name="Alexander J.E."/>
            <person name="Rich S.A."/>
            <person name="Livny J."/>
            <person name="Vlamakis H."/>
            <person name="Clish C."/>
            <person name="Bullock K."/>
            <person name="Deik A."/>
            <person name="Scott J."/>
            <person name="Pierce K.A."/>
            <person name="Xavier R.J."/>
            <person name="Alm E.J."/>
        </authorList>
    </citation>
    <scope>NUCLEOTIDE SEQUENCE [LARGE SCALE GENOMIC DNA]</scope>
    <source>
        <strain evidence="11 12">BIOML-A2</strain>
    </source>
</reference>
<evidence type="ECO:0000256" key="1">
    <source>
        <dbReference type="ARBA" id="ARBA00004651"/>
    </source>
</evidence>
<feature type="transmembrane region" description="Helical" evidence="10">
    <location>
        <begin position="391"/>
        <end position="411"/>
    </location>
</feature>
<sequence length="461" mass="50449">MYKFATYKDQYKANLRLALPVVLTQLGQILTQVADNLMVGRYGGSDPTPLAAVSFGGAVFFILFIAAIGIALGMTPLVGELYAQGDREKSSGLLQNGILFYGLLGVAMAAVQYAVIPLMYHLGQPAEVVDMAIPYYRMLVWSMPFIMLFFTFKQFLEGVGNTKVEMFVTIAANLANIGFNWVFIYGRYGFPEMGAEGAGLGTLMSRIIAPMLMIGYFYSRSKYRVYLEGFSPRNYSWASVRQLLHMGLPISMQMFLEASAFVGTGIMMGWFNKETMSANQIATTIGNCAFMIVMSIGAATTIRVSHCYGARDIGQLSLAAKASYHLVLAWNALAALVFITMRNVIPTFFTTNAEVIAIASNLMVFAALYQLSDGIQNVSVGILRGIQDVKIIMPIAFVSYWLLNLPAGYLFGFTMGMGPSGLFLGFSFGLSAAAVMMIVRIRRSISRLHANGNSQSTIRNS</sequence>
<dbReference type="CDD" id="cd13131">
    <property type="entry name" value="MATE_NorM_like"/>
    <property type="match status" value="1"/>
</dbReference>
<gene>
    <name evidence="11" type="ORF">F2Y13_08550</name>
</gene>
<evidence type="ECO:0000313" key="12">
    <source>
        <dbReference type="Proteomes" id="UP000323567"/>
    </source>
</evidence>
<feature type="transmembrane region" description="Helical" evidence="10">
    <location>
        <begin position="417"/>
        <end position="439"/>
    </location>
</feature>
<feature type="transmembrane region" description="Helical" evidence="10">
    <location>
        <begin position="198"/>
        <end position="218"/>
    </location>
</feature>
<dbReference type="AlphaFoldDB" id="A0A5B3GAQ8"/>
<dbReference type="GO" id="GO:0042910">
    <property type="term" value="F:xenobiotic transmembrane transporter activity"/>
    <property type="evidence" value="ECO:0007669"/>
    <property type="project" value="InterPro"/>
</dbReference>
<feature type="transmembrane region" description="Helical" evidence="10">
    <location>
        <begin position="353"/>
        <end position="371"/>
    </location>
</feature>
<dbReference type="InterPro" id="IPR048279">
    <property type="entry name" value="MdtK-like"/>
</dbReference>
<dbReference type="NCBIfam" id="TIGR00797">
    <property type="entry name" value="matE"/>
    <property type="match status" value="1"/>
</dbReference>
<dbReference type="PANTHER" id="PTHR43298">
    <property type="entry name" value="MULTIDRUG RESISTANCE PROTEIN NORM-RELATED"/>
    <property type="match status" value="1"/>
</dbReference>
<evidence type="ECO:0000256" key="7">
    <source>
        <dbReference type="ARBA" id="ARBA00023065"/>
    </source>
</evidence>
<proteinExistence type="predicted"/>
<evidence type="ECO:0000256" key="10">
    <source>
        <dbReference type="SAM" id="Phobius"/>
    </source>
</evidence>
<accession>A0A5B3GAQ8</accession>
<dbReference type="Pfam" id="PF01554">
    <property type="entry name" value="MatE"/>
    <property type="match status" value="2"/>
</dbReference>
<evidence type="ECO:0000256" key="5">
    <source>
        <dbReference type="ARBA" id="ARBA00022692"/>
    </source>
</evidence>
<feature type="transmembrane region" description="Helical" evidence="10">
    <location>
        <begin position="132"/>
        <end position="152"/>
    </location>
</feature>
<feature type="transmembrane region" description="Helical" evidence="10">
    <location>
        <begin position="254"/>
        <end position="272"/>
    </location>
</feature>
<evidence type="ECO:0000256" key="9">
    <source>
        <dbReference type="ARBA" id="ARBA00031636"/>
    </source>
</evidence>
<organism evidence="11 12">
    <name type="scientific">Alistipes shahii</name>
    <dbReference type="NCBI Taxonomy" id="328814"/>
    <lineage>
        <taxon>Bacteria</taxon>
        <taxon>Pseudomonadati</taxon>
        <taxon>Bacteroidota</taxon>
        <taxon>Bacteroidia</taxon>
        <taxon>Bacteroidales</taxon>
        <taxon>Rikenellaceae</taxon>
        <taxon>Alistipes</taxon>
    </lineage>
</organism>
<comment type="caution">
    <text evidence="11">The sequence shown here is derived from an EMBL/GenBank/DDBJ whole genome shotgun (WGS) entry which is preliminary data.</text>
</comment>
<keyword evidence="4" id="KW-1003">Cell membrane</keyword>
<keyword evidence="5 10" id="KW-0812">Transmembrane</keyword>
<evidence type="ECO:0000256" key="3">
    <source>
        <dbReference type="ARBA" id="ARBA00022449"/>
    </source>
</evidence>
<keyword evidence="6 10" id="KW-1133">Transmembrane helix</keyword>
<protein>
    <recommendedName>
        <fullName evidence="9">Multidrug-efflux transporter</fullName>
    </recommendedName>
</protein>
<evidence type="ECO:0000256" key="4">
    <source>
        <dbReference type="ARBA" id="ARBA00022475"/>
    </source>
</evidence>
<name>A0A5B3GAQ8_9BACT</name>
<feature type="transmembrane region" description="Helical" evidence="10">
    <location>
        <begin position="98"/>
        <end position="120"/>
    </location>
</feature>
<dbReference type="Proteomes" id="UP000323567">
    <property type="component" value="Unassembled WGS sequence"/>
</dbReference>
<keyword evidence="3" id="KW-0050">Antiport</keyword>
<dbReference type="EMBL" id="VVXK01000010">
    <property type="protein sequence ID" value="KAA2370109.1"/>
    <property type="molecule type" value="Genomic_DNA"/>
</dbReference>
<feature type="transmembrane region" description="Helical" evidence="10">
    <location>
        <begin position="164"/>
        <end position="186"/>
    </location>
</feature>
<dbReference type="GeneID" id="92757717"/>
<feature type="transmembrane region" description="Helical" evidence="10">
    <location>
        <begin position="284"/>
        <end position="302"/>
    </location>
</feature>
<dbReference type="GO" id="GO:0005886">
    <property type="term" value="C:plasma membrane"/>
    <property type="evidence" value="ECO:0007669"/>
    <property type="project" value="UniProtKB-SubCell"/>
</dbReference>
<comment type="subcellular location">
    <subcellularLocation>
        <location evidence="1">Cell membrane</location>
        <topology evidence="1">Multi-pass membrane protein</topology>
    </subcellularLocation>
</comment>
<keyword evidence="7" id="KW-0406">Ion transport</keyword>
<feature type="transmembrane region" description="Helical" evidence="10">
    <location>
        <begin position="55"/>
        <end position="78"/>
    </location>
</feature>
<dbReference type="PANTHER" id="PTHR43298:SF2">
    <property type="entry name" value="FMN_FAD EXPORTER YEEO-RELATED"/>
    <property type="match status" value="1"/>
</dbReference>
<keyword evidence="8 10" id="KW-0472">Membrane</keyword>
<dbReference type="RefSeq" id="WP_015547567.1">
    <property type="nucleotide sequence ID" value="NZ_CAUATG010000007.1"/>
</dbReference>
<evidence type="ECO:0000256" key="8">
    <source>
        <dbReference type="ARBA" id="ARBA00023136"/>
    </source>
</evidence>
<dbReference type="InterPro" id="IPR050222">
    <property type="entry name" value="MATE_MdtK"/>
</dbReference>
<dbReference type="GO" id="GO:0015297">
    <property type="term" value="F:antiporter activity"/>
    <property type="evidence" value="ECO:0007669"/>
    <property type="project" value="UniProtKB-KW"/>
</dbReference>
<keyword evidence="2" id="KW-0813">Transport</keyword>
<evidence type="ECO:0000256" key="6">
    <source>
        <dbReference type="ARBA" id="ARBA00022989"/>
    </source>
</evidence>
<dbReference type="GO" id="GO:0006811">
    <property type="term" value="P:monoatomic ion transport"/>
    <property type="evidence" value="ECO:0007669"/>
    <property type="project" value="UniProtKB-KW"/>
</dbReference>
<dbReference type="InterPro" id="IPR002528">
    <property type="entry name" value="MATE_fam"/>
</dbReference>